<protein>
    <submittedName>
        <fullName evidence="1">Uncharacterized protein</fullName>
    </submittedName>
</protein>
<dbReference type="EMBL" id="CAJNOQ010031212">
    <property type="protein sequence ID" value="CAF1578708.1"/>
    <property type="molecule type" value="Genomic_DNA"/>
</dbReference>
<comment type="caution">
    <text evidence="1">The sequence shown here is derived from an EMBL/GenBank/DDBJ whole genome shotgun (WGS) entry which is preliminary data.</text>
</comment>
<accession>A0A815Z0P3</accession>
<gene>
    <name evidence="1" type="ORF">GPM918_LOCUS40933</name>
    <name evidence="2" type="ORF">SRO942_LOCUS41930</name>
</gene>
<proteinExistence type="predicted"/>
<sequence>MSQAMEPYSYLQYQQLYGKDDEIASHLERYVSFDSNTSLIATYTTTLRLQEKNVEELKHHLFEFQDSLVSAKVINWCNKVKPLYSLKTTVNEQQAQLNDLVGIYLPLLTTNTHHHPIVLSYCHNHFTPLVISENESPSSLKSSLSSAARPLLPLSFWSCSNESARPVLVNLPVHYTNYLEELNIINLLKKHLNIEDIITDEGLLVRCCALNEERLPEDMNLLDKYVNYLQENMQPETPEVDSSKPDDL</sequence>
<evidence type="ECO:0000313" key="3">
    <source>
        <dbReference type="Proteomes" id="UP000663829"/>
    </source>
</evidence>
<dbReference type="AlphaFoldDB" id="A0A815Z0P3"/>
<dbReference type="OrthoDB" id="10064699at2759"/>
<feature type="non-terminal residue" evidence="1">
    <location>
        <position position="248"/>
    </location>
</feature>
<dbReference type="Proteomes" id="UP000663829">
    <property type="component" value="Unassembled WGS sequence"/>
</dbReference>
<name>A0A815Z0P3_9BILA</name>
<organism evidence="1 3">
    <name type="scientific">Didymodactylos carnosus</name>
    <dbReference type="NCBI Taxonomy" id="1234261"/>
    <lineage>
        <taxon>Eukaryota</taxon>
        <taxon>Metazoa</taxon>
        <taxon>Spiralia</taxon>
        <taxon>Gnathifera</taxon>
        <taxon>Rotifera</taxon>
        <taxon>Eurotatoria</taxon>
        <taxon>Bdelloidea</taxon>
        <taxon>Philodinida</taxon>
        <taxon>Philodinidae</taxon>
        <taxon>Didymodactylos</taxon>
    </lineage>
</organism>
<evidence type="ECO:0000313" key="2">
    <source>
        <dbReference type="EMBL" id="CAF4445247.1"/>
    </source>
</evidence>
<dbReference type="EMBL" id="CAJOBC010097138">
    <property type="protein sequence ID" value="CAF4445247.1"/>
    <property type="molecule type" value="Genomic_DNA"/>
</dbReference>
<keyword evidence="3" id="KW-1185">Reference proteome</keyword>
<evidence type="ECO:0000313" key="1">
    <source>
        <dbReference type="EMBL" id="CAF1578708.1"/>
    </source>
</evidence>
<dbReference type="Proteomes" id="UP000681722">
    <property type="component" value="Unassembled WGS sequence"/>
</dbReference>
<reference evidence="1" key="1">
    <citation type="submission" date="2021-02" db="EMBL/GenBank/DDBJ databases">
        <authorList>
            <person name="Nowell W R."/>
        </authorList>
    </citation>
    <scope>NUCLEOTIDE SEQUENCE</scope>
</reference>